<dbReference type="PROSITE" id="PS50853">
    <property type="entry name" value="FN3"/>
    <property type="match status" value="3"/>
</dbReference>
<keyword evidence="2" id="KW-1015">Disulfide bond</keyword>
<feature type="domain" description="Ig-like" evidence="7">
    <location>
        <begin position="156"/>
        <end position="248"/>
    </location>
</feature>
<keyword evidence="4" id="KW-0175">Coiled coil</keyword>
<dbReference type="SUPFAM" id="SSF49265">
    <property type="entry name" value="Fibronectin type III"/>
    <property type="match status" value="2"/>
</dbReference>
<dbReference type="CDD" id="cd00063">
    <property type="entry name" value="FN3"/>
    <property type="match status" value="3"/>
</dbReference>
<dbReference type="InterPro" id="IPR003598">
    <property type="entry name" value="Ig_sub2"/>
</dbReference>
<dbReference type="InterPro" id="IPR013098">
    <property type="entry name" value="Ig_I-set"/>
</dbReference>
<feature type="domain" description="Fibronectin type-III" evidence="8">
    <location>
        <begin position="548"/>
        <end position="643"/>
    </location>
</feature>
<feature type="compositionally biased region" description="Basic and acidic residues" evidence="5">
    <location>
        <begin position="992"/>
        <end position="1001"/>
    </location>
</feature>
<dbReference type="Pfam" id="PF13895">
    <property type="entry name" value="Ig_2"/>
    <property type="match status" value="1"/>
</dbReference>
<dbReference type="PANTHER" id="PTHR44170:SF54">
    <property type="entry name" value="FI24025P1"/>
    <property type="match status" value="1"/>
</dbReference>
<dbReference type="SMART" id="SM00408">
    <property type="entry name" value="IGc2"/>
    <property type="match status" value="3"/>
</dbReference>
<keyword evidence="10" id="KW-1185">Reference proteome</keyword>
<evidence type="ECO:0000256" key="3">
    <source>
        <dbReference type="ARBA" id="ARBA00023319"/>
    </source>
</evidence>
<feature type="region of interest" description="Disordered" evidence="5">
    <location>
        <begin position="979"/>
        <end position="1001"/>
    </location>
</feature>
<comment type="caution">
    <text evidence="9">The sequence shown here is derived from an EMBL/GenBank/DDBJ whole genome shotgun (WGS) entry which is preliminary data.</text>
</comment>
<accession>A0AAW1TS22</accession>
<evidence type="ECO:0000259" key="7">
    <source>
        <dbReference type="PROSITE" id="PS50835"/>
    </source>
</evidence>
<feature type="domain" description="Ig-like" evidence="7">
    <location>
        <begin position="259"/>
        <end position="337"/>
    </location>
</feature>
<dbReference type="Proteomes" id="UP001431783">
    <property type="component" value="Unassembled WGS sequence"/>
</dbReference>
<dbReference type="AlphaFoldDB" id="A0AAW1TS22"/>
<dbReference type="InterPro" id="IPR003599">
    <property type="entry name" value="Ig_sub"/>
</dbReference>
<dbReference type="SMART" id="SM00409">
    <property type="entry name" value="IG"/>
    <property type="match status" value="4"/>
</dbReference>
<feature type="coiled-coil region" evidence="4">
    <location>
        <begin position="151"/>
        <end position="178"/>
    </location>
</feature>
<evidence type="ECO:0000313" key="10">
    <source>
        <dbReference type="Proteomes" id="UP001431783"/>
    </source>
</evidence>
<evidence type="ECO:0000256" key="4">
    <source>
        <dbReference type="SAM" id="Coils"/>
    </source>
</evidence>
<proteinExistence type="predicted"/>
<dbReference type="PANTHER" id="PTHR44170">
    <property type="entry name" value="PROTEIN SIDEKICK"/>
    <property type="match status" value="1"/>
</dbReference>
<evidence type="ECO:0000259" key="8">
    <source>
        <dbReference type="PROSITE" id="PS50853"/>
    </source>
</evidence>
<dbReference type="InterPro" id="IPR003961">
    <property type="entry name" value="FN3_dom"/>
</dbReference>
<keyword evidence="6" id="KW-0472">Membrane</keyword>
<feature type="domain" description="Fibronectin type-III" evidence="8">
    <location>
        <begin position="774"/>
        <end position="881"/>
    </location>
</feature>
<dbReference type="InterPro" id="IPR013783">
    <property type="entry name" value="Ig-like_fold"/>
</dbReference>
<keyword evidence="1" id="KW-0677">Repeat</keyword>
<feature type="region of interest" description="Disordered" evidence="5">
    <location>
        <begin position="638"/>
        <end position="663"/>
    </location>
</feature>
<evidence type="ECO:0000256" key="2">
    <source>
        <dbReference type="ARBA" id="ARBA00023157"/>
    </source>
</evidence>
<sequence>MKSFREILEKFLKICAAPMHSKLNQTVESDIYEQFFLRKALAQLVNIGHPGIRNITLSFHVKDPEDVVVPRNDPAVLKCPVRSSASANATSARGAAVNVQWLHWDLPLPVDDSRWIVHRDGSLYVPHVAPTGGQPVTGPYRCVVKNEFGVIVSEEAQLQIASLELDDTRENIEVAEQQPVFLPCKAQSVPKATVKWDFNGQTLPQDLSYVPLPSGALLILKTLPSHAGLYRCTVTNSVLGISKNKTVNLTVLAPLNDEQTVTIIPISLNSTATMGMNISLYCVATGWPLPKVEWKSDNVVVGNSSILELSANRTSTGAYECLANNGESSASQMFHLTVQQRPYFITPPKSYSYTSPSTVKLECRAGGFPRPCTKWLKDGKPVRLNERIRKDASGSLVIIHSFSYDKGIYQCVATNSAGSARSVSQVVLTSSAPPPPPVEMQCRSYDERSICVTWKVPPNVRALAYSIYVYFNNTKTCRGNCRSTSHLSGCDDEVPQEEFGPEYVVISGNSHLADRLNASTNYTFYIRLYSRATSDDSNRVSCITAVKGERNLRFKWVNSNTLELIWSNVSSDIPCGSSNANYMVQWKRNNHPLVNTSNTENLKHNISGLIPSLVYHFRVMSSSYRLYDSKWTAVKMPDEAPPSNNTYVTPQGDVPQEAPPNPNGFKVTNVSAKSVVLKWLPQPSDYAKSYIVCYVELTGGIFNAFTLTYENAQQSNETCVEANAVVSLNNMMQVDHLKPNTLYEFRIQSVNSDGLRLSFASPLTIRTHPDVPSTVLDLKYVIINESTACLTWLPPAYINGVLNNYTILYTSNSSRPIEEWNLVTLPATKGSNLSCTSDDDRVSILLVNLKKTEEYTIIVRARSSVGLGFPNMPCLLKFSNKKRETDAVLEYQEYMTEKQKMGVIGGCILALACIACCVSCIAYRRRCVKQRHRTHLARLTAGSYRPARARYASQGASSHVRLEAPCPVTHETQNLVTVDEDSAELPSSKPPVHLDTKGKDDYPRDHINGMKKPSMNGHLLNGHVHITENPQFDRKEKNGDVRNNSNNKKSPQYTIFHDDPNSNRIQSPVHKHSYTMLDPPSPGKRNRCSPIYTNGTGLFNGHKDDDAFPFRDREVVEKAHARYAEDPFVVGNHRRISPMVAPNG</sequence>
<keyword evidence="3" id="KW-0393">Immunoglobulin domain</keyword>
<feature type="domain" description="Fibronectin type-III" evidence="8">
    <location>
        <begin position="658"/>
        <end position="770"/>
    </location>
</feature>
<dbReference type="GO" id="GO:0098609">
    <property type="term" value="P:cell-cell adhesion"/>
    <property type="evidence" value="ECO:0007669"/>
    <property type="project" value="TreeGrafter"/>
</dbReference>
<evidence type="ECO:0000256" key="6">
    <source>
        <dbReference type="SAM" id="Phobius"/>
    </source>
</evidence>
<evidence type="ECO:0000313" key="9">
    <source>
        <dbReference type="EMBL" id="KAK9871248.1"/>
    </source>
</evidence>
<keyword evidence="6" id="KW-0812">Transmembrane</keyword>
<name>A0AAW1TS22_9CUCU</name>
<evidence type="ECO:0000256" key="1">
    <source>
        <dbReference type="ARBA" id="ARBA00022737"/>
    </source>
</evidence>
<dbReference type="CDD" id="cd00096">
    <property type="entry name" value="Ig"/>
    <property type="match status" value="1"/>
</dbReference>
<reference evidence="9 10" key="1">
    <citation type="submission" date="2023-03" db="EMBL/GenBank/DDBJ databases">
        <title>Genome insight into feeding habits of ladybird beetles.</title>
        <authorList>
            <person name="Li H.-S."/>
            <person name="Huang Y.-H."/>
            <person name="Pang H."/>
        </authorList>
    </citation>
    <scope>NUCLEOTIDE SEQUENCE [LARGE SCALE GENOMIC DNA]</scope>
    <source>
        <strain evidence="9">SYSU_2023b</strain>
        <tissue evidence="9">Whole body</tissue>
    </source>
</reference>
<feature type="domain" description="Ig-like" evidence="7">
    <location>
        <begin position="342"/>
        <end position="429"/>
    </location>
</feature>
<dbReference type="PROSITE" id="PS50835">
    <property type="entry name" value="IG_LIKE"/>
    <property type="match status" value="4"/>
</dbReference>
<feature type="domain" description="Ig-like" evidence="7">
    <location>
        <begin position="50"/>
        <end position="153"/>
    </location>
</feature>
<dbReference type="Pfam" id="PF07679">
    <property type="entry name" value="I-set"/>
    <property type="match status" value="1"/>
</dbReference>
<dbReference type="SMART" id="SM00060">
    <property type="entry name" value="FN3"/>
    <property type="match status" value="4"/>
</dbReference>
<feature type="region of interest" description="Disordered" evidence="5">
    <location>
        <begin position="1029"/>
        <end position="1067"/>
    </location>
</feature>
<dbReference type="SUPFAM" id="SSF48726">
    <property type="entry name" value="Immunoglobulin"/>
    <property type="match status" value="4"/>
</dbReference>
<dbReference type="Pfam" id="PF00041">
    <property type="entry name" value="fn3"/>
    <property type="match status" value="2"/>
</dbReference>
<dbReference type="GO" id="GO:0030154">
    <property type="term" value="P:cell differentiation"/>
    <property type="evidence" value="ECO:0007669"/>
    <property type="project" value="UniProtKB-ARBA"/>
</dbReference>
<feature type="compositionally biased region" description="Basic and acidic residues" evidence="5">
    <location>
        <begin position="1031"/>
        <end position="1040"/>
    </location>
</feature>
<dbReference type="GO" id="GO:0009653">
    <property type="term" value="P:anatomical structure morphogenesis"/>
    <property type="evidence" value="ECO:0007669"/>
    <property type="project" value="UniProtKB-ARBA"/>
</dbReference>
<feature type="transmembrane region" description="Helical" evidence="6">
    <location>
        <begin position="901"/>
        <end position="923"/>
    </location>
</feature>
<dbReference type="InterPro" id="IPR036179">
    <property type="entry name" value="Ig-like_dom_sf"/>
</dbReference>
<organism evidence="9 10">
    <name type="scientific">Henosepilachna vigintioctopunctata</name>
    <dbReference type="NCBI Taxonomy" id="420089"/>
    <lineage>
        <taxon>Eukaryota</taxon>
        <taxon>Metazoa</taxon>
        <taxon>Ecdysozoa</taxon>
        <taxon>Arthropoda</taxon>
        <taxon>Hexapoda</taxon>
        <taxon>Insecta</taxon>
        <taxon>Pterygota</taxon>
        <taxon>Neoptera</taxon>
        <taxon>Endopterygota</taxon>
        <taxon>Coleoptera</taxon>
        <taxon>Polyphaga</taxon>
        <taxon>Cucujiformia</taxon>
        <taxon>Coccinelloidea</taxon>
        <taxon>Coccinellidae</taxon>
        <taxon>Epilachninae</taxon>
        <taxon>Epilachnini</taxon>
        <taxon>Henosepilachna</taxon>
    </lineage>
</organism>
<gene>
    <name evidence="9" type="ORF">WA026_011522</name>
</gene>
<dbReference type="InterPro" id="IPR007110">
    <property type="entry name" value="Ig-like_dom"/>
</dbReference>
<protein>
    <recommendedName>
        <fullName evidence="11">Protogenin</fullName>
    </recommendedName>
</protein>
<keyword evidence="6" id="KW-1133">Transmembrane helix</keyword>
<dbReference type="Gene3D" id="2.60.40.10">
    <property type="entry name" value="Immunoglobulins"/>
    <property type="match status" value="8"/>
</dbReference>
<evidence type="ECO:0008006" key="11">
    <source>
        <dbReference type="Google" id="ProtNLM"/>
    </source>
</evidence>
<dbReference type="InterPro" id="IPR036116">
    <property type="entry name" value="FN3_sf"/>
</dbReference>
<feature type="compositionally biased region" description="Polar residues" evidence="5">
    <location>
        <begin position="1041"/>
        <end position="1053"/>
    </location>
</feature>
<dbReference type="FunFam" id="2.60.40.10:FF:000032">
    <property type="entry name" value="palladin isoform X1"/>
    <property type="match status" value="1"/>
</dbReference>
<dbReference type="EMBL" id="JARQZJ010000005">
    <property type="protein sequence ID" value="KAK9871248.1"/>
    <property type="molecule type" value="Genomic_DNA"/>
</dbReference>
<evidence type="ECO:0000256" key="5">
    <source>
        <dbReference type="SAM" id="MobiDB-lite"/>
    </source>
</evidence>